<name>A0ABV8WZK5_9BACI</name>
<evidence type="ECO:0000313" key="2">
    <source>
        <dbReference type="EMBL" id="MFC4404553.1"/>
    </source>
</evidence>
<feature type="compositionally biased region" description="Basic and acidic residues" evidence="1">
    <location>
        <begin position="58"/>
        <end position="68"/>
    </location>
</feature>
<organism evidence="2 3">
    <name type="scientific">Gracilibacillus xinjiangensis</name>
    <dbReference type="NCBI Taxonomy" id="1193282"/>
    <lineage>
        <taxon>Bacteria</taxon>
        <taxon>Bacillati</taxon>
        <taxon>Bacillota</taxon>
        <taxon>Bacilli</taxon>
        <taxon>Bacillales</taxon>
        <taxon>Bacillaceae</taxon>
        <taxon>Gracilibacillus</taxon>
    </lineage>
</organism>
<feature type="region of interest" description="Disordered" evidence="1">
    <location>
        <begin position="45"/>
        <end position="102"/>
    </location>
</feature>
<sequence length="102" mass="11614">MSWKAVEMQVALPRTQDAGKLQDLLQQQGRLAQEQLVQTLTTEEMRKRQRIEGQQASEKMKNNKEEKNLSQSIEENGIGNESITGNDEIQHPYLGKQVDFSG</sequence>
<feature type="compositionally biased region" description="Polar residues" evidence="1">
    <location>
        <begin position="69"/>
        <end position="87"/>
    </location>
</feature>
<keyword evidence="3" id="KW-1185">Reference proteome</keyword>
<proteinExistence type="predicted"/>
<dbReference type="RefSeq" id="WP_390253324.1">
    <property type="nucleotide sequence ID" value="NZ_JBHSDT010000008.1"/>
</dbReference>
<evidence type="ECO:0000256" key="1">
    <source>
        <dbReference type="SAM" id="MobiDB-lite"/>
    </source>
</evidence>
<dbReference type="Proteomes" id="UP001595882">
    <property type="component" value="Unassembled WGS sequence"/>
</dbReference>
<reference evidence="3" key="1">
    <citation type="journal article" date="2019" name="Int. J. Syst. Evol. Microbiol.">
        <title>The Global Catalogue of Microorganisms (GCM) 10K type strain sequencing project: providing services to taxonomists for standard genome sequencing and annotation.</title>
        <authorList>
            <consortium name="The Broad Institute Genomics Platform"/>
            <consortium name="The Broad Institute Genome Sequencing Center for Infectious Disease"/>
            <person name="Wu L."/>
            <person name="Ma J."/>
        </authorList>
    </citation>
    <scope>NUCLEOTIDE SEQUENCE [LARGE SCALE GENOMIC DNA]</scope>
    <source>
        <strain evidence="3">CCUG 37865</strain>
    </source>
</reference>
<dbReference type="EMBL" id="JBHSDT010000008">
    <property type="protein sequence ID" value="MFC4404553.1"/>
    <property type="molecule type" value="Genomic_DNA"/>
</dbReference>
<evidence type="ECO:0008006" key="4">
    <source>
        <dbReference type="Google" id="ProtNLM"/>
    </source>
</evidence>
<accession>A0ABV8WZK5</accession>
<comment type="caution">
    <text evidence="2">The sequence shown here is derived from an EMBL/GenBank/DDBJ whole genome shotgun (WGS) entry which is preliminary data.</text>
</comment>
<gene>
    <name evidence="2" type="ORF">ACFOY7_15915</name>
</gene>
<evidence type="ECO:0000313" key="3">
    <source>
        <dbReference type="Proteomes" id="UP001595882"/>
    </source>
</evidence>
<protein>
    <recommendedName>
        <fullName evidence="4">RNA polymerase subunit sigma</fullName>
    </recommendedName>
</protein>